<organism evidence="1 2">
    <name type="scientific">Falsihalocynthiibacter arcticus</name>
    <dbReference type="NCBI Taxonomy" id="1579316"/>
    <lineage>
        <taxon>Bacteria</taxon>
        <taxon>Pseudomonadati</taxon>
        <taxon>Pseudomonadota</taxon>
        <taxon>Alphaproteobacteria</taxon>
        <taxon>Rhodobacterales</taxon>
        <taxon>Roseobacteraceae</taxon>
        <taxon>Falsihalocynthiibacter</taxon>
    </lineage>
</organism>
<dbReference type="EMBL" id="CP014327">
    <property type="protein sequence ID" value="AML53020.1"/>
    <property type="molecule type" value="Genomic_DNA"/>
</dbReference>
<dbReference type="AlphaFoldDB" id="A0A126V3Z7"/>
<evidence type="ECO:0000313" key="2">
    <source>
        <dbReference type="Proteomes" id="UP000070371"/>
    </source>
</evidence>
<keyword evidence="2" id="KW-1185">Reference proteome</keyword>
<dbReference type="Proteomes" id="UP000070371">
    <property type="component" value="Chromosome"/>
</dbReference>
<gene>
    <name evidence="1" type="ORF">RC74_18720</name>
</gene>
<dbReference type="KEGG" id="hat:RC74_18720"/>
<accession>A0A126V3Z7</accession>
<reference evidence="1 2" key="1">
    <citation type="submission" date="2016-02" db="EMBL/GenBank/DDBJ databases">
        <title>Complete genome sequence of Halocynthiibacter arcticus PAMC 20958t from arctic marine sediment.</title>
        <authorList>
            <person name="Lee Y.M."/>
            <person name="Baek K."/>
            <person name="Lee H.K."/>
            <person name="Shin S.C."/>
        </authorList>
    </citation>
    <scope>NUCLEOTIDE SEQUENCE [LARGE SCALE GENOMIC DNA]</scope>
    <source>
        <strain evidence="1">PAMC 20958</strain>
    </source>
</reference>
<dbReference type="STRING" id="1579316.RC74_18720"/>
<protein>
    <submittedName>
        <fullName evidence="1">Uncharacterized protein</fullName>
    </submittedName>
</protein>
<name>A0A126V3Z7_9RHOB</name>
<evidence type="ECO:0000313" key="1">
    <source>
        <dbReference type="EMBL" id="AML53020.1"/>
    </source>
</evidence>
<proteinExistence type="predicted"/>
<sequence>MPGCLSRQLGGIEKEDFRMNRKQLLAAVKAFIAQNDMELQNAVLLLGGSVALMRLQRFRRALTAPNGKVRLLRELNWLHGLLGLEHVADFDREEAGYCAMIDPEDPIVWQICLLTEAVGALIDGYEQTMPVGGEQAGEVAA</sequence>